<comment type="similarity">
    <text evidence="3">Belongs to the RRM RBM34 family.</text>
</comment>
<dbReference type="GO" id="GO:0005730">
    <property type="term" value="C:nucleolus"/>
    <property type="evidence" value="ECO:0007669"/>
    <property type="project" value="UniProtKB-SubCell"/>
</dbReference>
<feature type="compositionally biased region" description="Basic and acidic residues" evidence="8">
    <location>
        <begin position="565"/>
        <end position="582"/>
    </location>
</feature>
<proteinExistence type="inferred from homology"/>
<name>A0A4Q9MQY5_9APHY</name>
<evidence type="ECO:0000256" key="2">
    <source>
        <dbReference type="ARBA" id="ARBA00004604"/>
    </source>
</evidence>
<feature type="compositionally biased region" description="Low complexity" evidence="8">
    <location>
        <begin position="520"/>
        <end position="531"/>
    </location>
</feature>
<feature type="compositionally biased region" description="Basic and acidic residues" evidence="8">
    <location>
        <begin position="235"/>
        <end position="253"/>
    </location>
</feature>
<evidence type="ECO:0000256" key="6">
    <source>
        <dbReference type="ARBA" id="ARBA00023242"/>
    </source>
</evidence>
<keyword evidence="6" id="KW-0539">Nucleus</keyword>
<evidence type="ECO:0000256" key="3">
    <source>
        <dbReference type="ARBA" id="ARBA00007077"/>
    </source>
</evidence>
<keyword evidence="5 7" id="KW-0694">RNA-binding</keyword>
<evidence type="ECO:0000259" key="9">
    <source>
        <dbReference type="PROSITE" id="PS50102"/>
    </source>
</evidence>
<accession>A0A4Q9MQY5</accession>
<organism evidence="10">
    <name type="scientific">Dichomitus squalens</name>
    <dbReference type="NCBI Taxonomy" id="114155"/>
    <lineage>
        <taxon>Eukaryota</taxon>
        <taxon>Fungi</taxon>
        <taxon>Dikarya</taxon>
        <taxon>Basidiomycota</taxon>
        <taxon>Agaricomycotina</taxon>
        <taxon>Agaricomycetes</taxon>
        <taxon>Polyporales</taxon>
        <taxon>Polyporaceae</taxon>
        <taxon>Dichomitus</taxon>
    </lineage>
</organism>
<feature type="compositionally biased region" description="Basic and acidic residues" evidence="8">
    <location>
        <begin position="592"/>
        <end position="608"/>
    </location>
</feature>
<feature type="compositionally biased region" description="Basic and acidic residues" evidence="8">
    <location>
        <begin position="615"/>
        <end position="625"/>
    </location>
</feature>
<dbReference type="InterPro" id="IPR035979">
    <property type="entry name" value="RBD_domain_sf"/>
</dbReference>
<dbReference type="Gene3D" id="3.30.70.330">
    <property type="match status" value="2"/>
</dbReference>
<feature type="region of interest" description="Disordered" evidence="8">
    <location>
        <begin position="28"/>
        <end position="180"/>
    </location>
</feature>
<dbReference type="PANTHER" id="PTHR23236:SF25">
    <property type="entry name" value="RNA-BINDING PROTEIN 34"/>
    <property type="match status" value="1"/>
</dbReference>
<comment type="function">
    <text evidence="1">Involved in pre-25S rRNA processing.</text>
</comment>
<dbReference type="OrthoDB" id="442677at2759"/>
<feature type="region of interest" description="Disordered" evidence="8">
    <location>
        <begin position="498"/>
        <end position="645"/>
    </location>
</feature>
<dbReference type="InterPro" id="IPR000504">
    <property type="entry name" value="RRM_dom"/>
</dbReference>
<feature type="compositionally biased region" description="Basic and acidic residues" evidence="8">
    <location>
        <begin position="358"/>
        <end position="373"/>
    </location>
</feature>
<dbReference type="PROSITE" id="PS50102">
    <property type="entry name" value="RRM"/>
    <property type="match status" value="1"/>
</dbReference>
<gene>
    <name evidence="10" type="ORF">BD311DRAFT_719488</name>
</gene>
<evidence type="ECO:0000256" key="5">
    <source>
        <dbReference type="ARBA" id="ARBA00022884"/>
    </source>
</evidence>
<evidence type="ECO:0000313" key="10">
    <source>
        <dbReference type="EMBL" id="TBU29945.1"/>
    </source>
</evidence>
<dbReference type="InterPro" id="IPR012677">
    <property type="entry name" value="Nucleotide-bd_a/b_plait_sf"/>
</dbReference>
<dbReference type="GO" id="GO:0000463">
    <property type="term" value="P:maturation of LSU-rRNA from tricistronic rRNA transcript (SSU-rRNA, 5.8S rRNA, LSU-rRNA)"/>
    <property type="evidence" value="ECO:0007669"/>
    <property type="project" value="TreeGrafter"/>
</dbReference>
<dbReference type="SMART" id="SM00360">
    <property type="entry name" value="RRM"/>
    <property type="match status" value="1"/>
</dbReference>
<evidence type="ECO:0000256" key="8">
    <source>
        <dbReference type="SAM" id="MobiDB-lite"/>
    </source>
</evidence>
<feature type="region of interest" description="Disordered" evidence="8">
    <location>
        <begin position="358"/>
        <end position="381"/>
    </location>
</feature>
<reference evidence="10" key="1">
    <citation type="submission" date="2019-01" db="EMBL/GenBank/DDBJ databases">
        <title>Draft genome sequences of three monokaryotic isolates of the white-rot basidiomycete fungus Dichomitus squalens.</title>
        <authorList>
            <consortium name="DOE Joint Genome Institute"/>
            <person name="Lopez S.C."/>
            <person name="Andreopoulos B."/>
            <person name="Pangilinan J."/>
            <person name="Lipzen A."/>
            <person name="Riley R."/>
            <person name="Ahrendt S."/>
            <person name="Ng V."/>
            <person name="Barry K."/>
            <person name="Daum C."/>
            <person name="Grigoriev I.V."/>
            <person name="Hilden K.S."/>
            <person name="Makela M.R."/>
            <person name="de Vries R.P."/>
        </authorList>
    </citation>
    <scope>NUCLEOTIDE SEQUENCE [LARGE SCALE GENOMIC DNA]</scope>
    <source>
        <strain evidence="10">OM18370.1</strain>
    </source>
</reference>
<dbReference type="PANTHER" id="PTHR23236">
    <property type="entry name" value="EUKARYOTIC TRANSLATION INITIATION FACTOR 4B/4H"/>
    <property type="match status" value="1"/>
</dbReference>
<dbReference type="AlphaFoldDB" id="A0A4Q9MQY5"/>
<feature type="domain" description="RRM" evidence="9">
    <location>
        <begin position="384"/>
        <end position="499"/>
    </location>
</feature>
<feature type="region of interest" description="Disordered" evidence="8">
    <location>
        <begin position="406"/>
        <end position="441"/>
    </location>
</feature>
<protein>
    <recommendedName>
        <fullName evidence="4">Nucleolar protein 12</fullName>
    </recommendedName>
</protein>
<feature type="compositionally biased region" description="Basic and acidic residues" evidence="8">
    <location>
        <begin position="409"/>
        <end position="421"/>
    </location>
</feature>
<feature type="compositionally biased region" description="Polar residues" evidence="8">
    <location>
        <begin position="74"/>
        <end position="84"/>
    </location>
</feature>
<comment type="subcellular location">
    <subcellularLocation>
        <location evidence="2">Nucleus</location>
        <location evidence="2">Nucleolus</location>
    </subcellularLocation>
</comment>
<feature type="region of interest" description="Disordered" evidence="8">
    <location>
        <begin position="231"/>
        <end position="261"/>
    </location>
</feature>
<evidence type="ECO:0000256" key="4">
    <source>
        <dbReference type="ARBA" id="ARBA00015520"/>
    </source>
</evidence>
<feature type="compositionally biased region" description="Acidic residues" evidence="8">
    <location>
        <begin position="104"/>
        <end position="138"/>
    </location>
</feature>
<evidence type="ECO:0000256" key="1">
    <source>
        <dbReference type="ARBA" id="ARBA00002475"/>
    </source>
</evidence>
<feature type="compositionally biased region" description="Basic and acidic residues" evidence="8">
    <location>
        <begin position="534"/>
        <end position="543"/>
    </location>
</feature>
<feature type="compositionally biased region" description="Basic and acidic residues" evidence="8">
    <location>
        <begin position="139"/>
        <end position="151"/>
    </location>
</feature>
<dbReference type="Proteomes" id="UP000292957">
    <property type="component" value="Unassembled WGS sequence"/>
</dbReference>
<dbReference type="EMBL" id="ML143409">
    <property type="protein sequence ID" value="TBU29945.1"/>
    <property type="molecule type" value="Genomic_DNA"/>
</dbReference>
<evidence type="ECO:0000256" key="7">
    <source>
        <dbReference type="PROSITE-ProRule" id="PRU00176"/>
    </source>
</evidence>
<sequence>MSLSSLLLPGANKGKAKAIDKGLDDLFRASASAPPPRPTTSIFKPIASVPTPAVEKKRKANDDTPTTKAKRLRSQTAAIPSSSKVPVPAKNTKCTQVTKHVEGSETEDEDEGNEAEDDREDEDVSGAGEDDEASSDSGDEGHPSKLVHESLQKGGIQTNGQSRHGKQKYIPSVETPEQRDARTIFVGNVAVEVTKSRPAQKQLKRHILSFVPSAKIESVRFRSIAFKKPTAELPDDNRKSTHSDKAKPREHARARATSWRADNDDEAAAALAKQYLAPKEKKRIAFIKHEIHEHVDAVNAYVVFAHPPSAEALAKRPANVPPPAPVMDPYDAASACAEKCDGSVFMGRTLRVDVVKKGARPRTDGEGEHEARAGEQAMAGDPKATLFVGNLEFTSKEEDLRAFFESVVTEERGKPGERAGDEISDEDENESDEEDGGKQDKPRLWVKRVRIVRDKDTQLGKGFAYVQFADRQCVDEILALEQARLKFAKRKLRVQRCKTLPGGPKLRAAKPPPPPPPRPSASASGAAPAKGKSSRADRPERAPRLVPTHAPPKGDPSLGAKLAHLPKEERKKVKATDADRVARRLAKKRAKALAEKGMKSRSGGERERVRKRGSERKEGAHGHGKEKPKKRVRSGRALMKMNTKN</sequence>
<dbReference type="SUPFAM" id="SSF54928">
    <property type="entry name" value="RNA-binding domain, RBD"/>
    <property type="match status" value="1"/>
</dbReference>
<feature type="compositionally biased region" description="Acidic residues" evidence="8">
    <location>
        <begin position="422"/>
        <end position="435"/>
    </location>
</feature>
<feature type="compositionally biased region" description="Pro residues" evidence="8">
    <location>
        <begin position="510"/>
        <end position="519"/>
    </location>
</feature>
<dbReference type="GO" id="GO:0019843">
    <property type="term" value="F:rRNA binding"/>
    <property type="evidence" value="ECO:0007669"/>
    <property type="project" value="TreeGrafter"/>
</dbReference>